<evidence type="ECO:0000256" key="2">
    <source>
        <dbReference type="ARBA" id="ARBA00022670"/>
    </source>
</evidence>
<keyword evidence="8" id="KW-1185">Reference proteome</keyword>
<sequence>MNRRTATLVAAVVVLLAAPQAAADNPPGPSAGRLAAAQSATSAAQAQVDAVEAQLVAARSAEAAMDVRVETAVEAYDGAAVAQQRATALAAGTAAQSVRADAAEGAARDVVGVLAAQQYRDGGSPQLAGFAGLLAAHDPHAAELAAQAALGAAEDARSALQQAVATATQAALADGAAQRAAAAAAAATAKLAAARTAAQQQLTAQQAQVAALDAQHTALLGGLVEAQRVALRLEEAHAQALAAEAARLAALAKQPPQPPAPRPGDTRGVLAFARAALGLPYVWGGAGPQDYDCSGLTMRAWQRAGVQLPHYAADQYADSHPVTYRQLQPGDLVFWSHDGSPQGIYHVALYTGDDSIIEAPRTGDVVKTASLWIMGTPDFYARP</sequence>
<dbReference type="EMBL" id="FOAZ01000008">
    <property type="protein sequence ID" value="SEL40641.1"/>
    <property type="molecule type" value="Genomic_DNA"/>
</dbReference>
<evidence type="ECO:0000256" key="5">
    <source>
        <dbReference type="SAM" id="SignalP"/>
    </source>
</evidence>
<reference evidence="8" key="1">
    <citation type="submission" date="2016-10" db="EMBL/GenBank/DDBJ databases">
        <authorList>
            <person name="Varghese N."/>
        </authorList>
    </citation>
    <scope>NUCLEOTIDE SEQUENCE [LARGE SCALE GENOMIC DNA]</scope>
    <source>
        <strain evidence="8">DSM 45096 / BCRC 16803 / CGMCC 4.1857 / CIP 109030 / JCM 12277 / KCTC 19219 / NBRC 100920 / 33214</strain>
    </source>
</reference>
<evidence type="ECO:0000313" key="8">
    <source>
        <dbReference type="Proteomes" id="UP000183015"/>
    </source>
</evidence>
<accession>A0A1H7PXJ2</accession>
<dbReference type="SUPFAM" id="SSF54001">
    <property type="entry name" value="Cysteine proteinases"/>
    <property type="match status" value="1"/>
</dbReference>
<name>A0A1H7PXJ2_STRJI</name>
<dbReference type="STRING" id="235985.SAMN05414137_108184"/>
<dbReference type="Gene3D" id="3.90.1720.10">
    <property type="entry name" value="endopeptidase domain like (from Nostoc punctiforme)"/>
    <property type="match status" value="1"/>
</dbReference>
<dbReference type="GO" id="GO:0008234">
    <property type="term" value="F:cysteine-type peptidase activity"/>
    <property type="evidence" value="ECO:0007669"/>
    <property type="project" value="UniProtKB-KW"/>
</dbReference>
<protein>
    <submittedName>
        <fullName evidence="7">Cell wall-associated hydrolase, NlpC family</fullName>
    </submittedName>
</protein>
<dbReference type="InterPro" id="IPR038765">
    <property type="entry name" value="Papain-like_cys_pep_sf"/>
</dbReference>
<dbReference type="InterPro" id="IPR051794">
    <property type="entry name" value="PG_Endopeptidase_C40"/>
</dbReference>
<feature type="domain" description="NlpC/P60" evidence="6">
    <location>
        <begin position="263"/>
        <end position="383"/>
    </location>
</feature>
<feature type="signal peptide" evidence="5">
    <location>
        <begin position="1"/>
        <end position="23"/>
    </location>
</feature>
<dbReference type="PANTHER" id="PTHR47359:SF3">
    <property type="entry name" value="NLP_P60 DOMAIN-CONTAINING PROTEIN-RELATED"/>
    <property type="match status" value="1"/>
</dbReference>
<proteinExistence type="inferred from homology"/>
<dbReference type="GO" id="GO:0006508">
    <property type="term" value="P:proteolysis"/>
    <property type="evidence" value="ECO:0007669"/>
    <property type="project" value="UniProtKB-KW"/>
</dbReference>
<dbReference type="AlphaFoldDB" id="A0A1H7PXJ2"/>
<evidence type="ECO:0000313" key="7">
    <source>
        <dbReference type="EMBL" id="SEL40641.1"/>
    </source>
</evidence>
<keyword evidence="3 7" id="KW-0378">Hydrolase</keyword>
<dbReference type="Proteomes" id="UP000183015">
    <property type="component" value="Unassembled WGS sequence"/>
</dbReference>
<dbReference type="OrthoDB" id="5177647at2"/>
<gene>
    <name evidence="7" type="ORF">SAMN05414137_108184</name>
</gene>
<comment type="similarity">
    <text evidence="1">Belongs to the peptidase C40 family.</text>
</comment>
<evidence type="ECO:0000256" key="4">
    <source>
        <dbReference type="ARBA" id="ARBA00022807"/>
    </source>
</evidence>
<evidence type="ECO:0000256" key="1">
    <source>
        <dbReference type="ARBA" id="ARBA00007074"/>
    </source>
</evidence>
<feature type="chain" id="PRO_5010384530" evidence="5">
    <location>
        <begin position="24"/>
        <end position="383"/>
    </location>
</feature>
<evidence type="ECO:0000259" key="6">
    <source>
        <dbReference type="PROSITE" id="PS51935"/>
    </source>
</evidence>
<dbReference type="PROSITE" id="PS51935">
    <property type="entry name" value="NLPC_P60"/>
    <property type="match status" value="1"/>
</dbReference>
<dbReference type="RefSeq" id="WP_075003948.1">
    <property type="nucleotide sequence ID" value="NZ_FOAZ01000008.1"/>
</dbReference>
<dbReference type="Pfam" id="PF00877">
    <property type="entry name" value="NLPC_P60"/>
    <property type="match status" value="1"/>
</dbReference>
<keyword evidence="4" id="KW-0788">Thiol protease</keyword>
<dbReference type="PANTHER" id="PTHR47359">
    <property type="entry name" value="PEPTIDOGLYCAN DL-ENDOPEPTIDASE CWLO"/>
    <property type="match status" value="1"/>
</dbReference>
<dbReference type="InterPro" id="IPR000064">
    <property type="entry name" value="NLP_P60_dom"/>
</dbReference>
<keyword evidence="2" id="KW-0645">Protease</keyword>
<organism evidence="7 8">
    <name type="scientific">Streptacidiphilus jiangxiensis</name>
    <dbReference type="NCBI Taxonomy" id="235985"/>
    <lineage>
        <taxon>Bacteria</taxon>
        <taxon>Bacillati</taxon>
        <taxon>Actinomycetota</taxon>
        <taxon>Actinomycetes</taxon>
        <taxon>Kitasatosporales</taxon>
        <taxon>Streptomycetaceae</taxon>
        <taxon>Streptacidiphilus</taxon>
    </lineage>
</organism>
<evidence type="ECO:0000256" key="3">
    <source>
        <dbReference type="ARBA" id="ARBA00022801"/>
    </source>
</evidence>
<keyword evidence="5" id="KW-0732">Signal</keyword>
<dbReference type="eggNOG" id="COG0791">
    <property type="taxonomic scope" value="Bacteria"/>
</dbReference>